<protein>
    <submittedName>
        <fullName evidence="2">Uncharacterized protein</fullName>
    </submittedName>
</protein>
<dbReference type="AlphaFoldDB" id="A0AAD6TV76"/>
<dbReference type="EMBL" id="JARJCN010000052">
    <property type="protein sequence ID" value="KAJ7080890.1"/>
    <property type="molecule type" value="Genomic_DNA"/>
</dbReference>
<reference evidence="2" key="1">
    <citation type="submission" date="2023-03" db="EMBL/GenBank/DDBJ databases">
        <title>Massive genome expansion in bonnet fungi (Mycena s.s.) driven by repeated elements and novel gene families across ecological guilds.</title>
        <authorList>
            <consortium name="Lawrence Berkeley National Laboratory"/>
            <person name="Harder C.B."/>
            <person name="Miyauchi S."/>
            <person name="Viragh M."/>
            <person name="Kuo A."/>
            <person name="Thoen E."/>
            <person name="Andreopoulos B."/>
            <person name="Lu D."/>
            <person name="Skrede I."/>
            <person name="Drula E."/>
            <person name="Henrissat B."/>
            <person name="Morin E."/>
            <person name="Kohler A."/>
            <person name="Barry K."/>
            <person name="LaButti K."/>
            <person name="Morin E."/>
            <person name="Salamov A."/>
            <person name="Lipzen A."/>
            <person name="Mereny Z."/>
            <person name="Hegedus B."/>
            <person name="Baldrian P."/>
            <person name="Stursova M."/>
            <person name="Weitz H."/>
            <person name="Taylor A."/>
            <person name="Grigoriev I.V."/>
            <person name="Nagy L.G."/>
            <person name="Martin F."/>
            <person name="Kauserud H."/>
        </authorList>
    </citation>
    <scope>NUCLEOTIDE SEQUENCE</scope>
    <source>
        <strain evidence="2">CBHHK173m</strain>
    </source>
</reference>
<sequence length="691" mass="75604">MAASWQLTSGVVGLAAVLVTTRRRGGAALAVFLSPPLPSDIQQASARDSVFSSAQNESCLCRILACMHNGVLSRDSWRGEPCTFAPRVACAYSWCLMSAYTASTTELVSARSTPISASESRPQVPAAWRMSPATRVPRSTLALAGLAHTTDGRRRTSAAPLAPRAACLQSAAAPAASASAYASNLSPLHTRSAHDPTPEERVFAAPVPDTSQRALAPYPLALRASLPLGRCKSTAAVRALSESASTHARPFTNLRRKLPADVYVAPRLSSSRARSSCRQDLPSTMVSRRPHALAALNTQSRADCRASPVQRRPADSCGACLGPSALQVVSRRARGPPRMRLPARRGQSCKLCKYPRERRASPACPSCSERGTFLAQRGRVKVDAGIFGASCIPPPPPHRQRARRALRRVGGTRALRPRACNRGRDDTSSDPDGEPGLLLTCRRNPEYTGACHYKATTRTTTLPRAHHCRPRVPAPPLPPPQTPPHLEHRDLVSLALVSRAAAAPVIPRHTEYRVVRTRHLHLLPAMWAHLARRANLTRNIRKYSEMLMEFKCLADCEFPDRHARLPVDKKLDIYQLDPATLFELKNLQGGSVRQVKLHAFRELAALNELAELFANLIWLSMPSRYAHFSPLRSLGTVILNIGRGRDPWLTWWCYARRRRRSSNAARRAHAISRRWRPVCVGPVGAGAAHSA</sequence>
<evidence type="ECO:0000256" key="1">
    <source>
        <dbReference type="SAM" id="MobiDB-lite"/>
    </source>
</evidence>
<gene>
    <name evidence="2" type="ORF">B0H15DRAFT_996447</name>
</gene>
<evidence type="ECO:0000313" key="3">
    <source>
        <dbReference type="Proteomes" id="UP001222325"/>
    </source>
</evidence>
<name>A0AAD6TV76_9AGAR</name>
<dbReference type="Proteomes" id="UP001222325">
    <property type="component" value="Unassembled WGS sequence"/>
</dbReference>
<proteinExistence type="predicted"/>
<evidence type="ECO:0000313" key="2">
    <source>
        <dbReference type="EMBL" id="KAJ7080890.1"/>
    </source>
</evidence>
<feature type="region of interest" description="Disordered" evidence="1">
    <location>
        <begin position="462"/>
        <end position="485"/>
    </location>
</feature>
<comment type="caution">
    <text evidence="2">The sequence shown here is derived from an EMBL/GenBank/DDBJ whole genome shotgun (WGS) entry which is preliminary data.</text>
</comment>
<feature type="compositionally biased region" description="Pro residues" evidence="1">
    <location>
        <begin position="472"/>
        <end position="483"/>
    </location>
</feature>
<accession>A0AAD6TV76</accession>
<feature type="region of interest" description="Disordered" evidence="1">
    <location>
        <begin position="412"/>
        <end position="438"/>
    </location>
</feature>
<keyword evidence="3" id="KW-1185">Reference proteome</keyword>
<organism evidence="2 3">
    <name type="scientific">Mycena belliarum</name>
    <dbReference type="NCBI Taxonomy" id="1033014"/>
    <lineage>
        <taxon>Eukaryota</taxon>
        <taxon>Fungi</taxon>
        <taxon>Dikarya</taxon>
        <taxon>Basidiomycota</taxon>
        <taxon>Agaricomycotina</taxon>
        <taxon>Agaricomycetes</taxon>
        <taxon>Agaricomycetidae</taxon>
        <taxon>Agaricales</taxon>
        <taxon>Marasmiineae</taxon>
        <taxon>Mycenaceae</taxon>
        <taxon>Mycena</taxon>
    </lineage>
</organism>